<reference evidence="1" key="1">
    <citation type="submission" date="2018-10" db="EMBL/GenBank/DDBJ databases">
        <title>Hidden diversity of soil giant viruses.</title>
        <authorList>
            <person name="Schulz F."/>
            <person name="Alteio L."/>
            <person name="Goudeau D."/>
            <person name="Ryan E.M."/>
            <person name="Malmstrom R.R."/>
            <person name="Blanchard J."/>
            <person name="Woyke T."/>
        </authorList>
    </citation>
    <scope>NUCLEOTIDE SEQUENCE</scope>
    <source>
        <strain evidence="1">EDV1</strain>
    </source>
</reference>
<protein>
    <submittedName>
        <fullName evidence="1">Uncharacterized protein</fullName>
    </submittedName>
</protein>
<name>A0A3G4ZV66_9VIRU</name>
<sequence>MGNSQNKHFRSDEIALQYVKNEFENNKAIQKSKEEKEKTIYHYHQPYNVYKEYFRGIIVHDIYGSLLFHAVRYDLYETTKFIIETCIQFNFVYELENPLNYMSGPAYDYGQKSRSSGMLIELICKSNKLKPLAVYMVPFVNPLEHLKYEEGRDDLIKKILDKILEEKKIDKQETFLHYIEKWNIEMEYFNKLIQFVVNPTIFFRIANAILAKPINAEQKAKYIMTTINSLLNNSNIWSTSINESFCADTVIKMIGDNFDIKQSYNMIIELINNPKFNLMCNEKVIDMSYIQSKYKEISGTNFIKIVRDFIPRRHQSQILRTILNNMTDRNYSSFLLLKDYLEDFKLNDEEEYWISTHPLYEKLVVMNYINKISSKSKTVCPIKTTEDMPTVTAIPKETNDVLEA</sequence>
<evidence type="ECO:0000313" key="1">
    <source>
        <dbReference type="EMBL" id="AYV78786.1"/>
    </source>
</evidence>
<accession>A0A3G4ZV66</accession>
<gene>
    <name evidence="1" type="ORF">Edafosvirus33_6</name>
</gene>
<organism evidence="1">
    <name type="scientific">Edafosvirus sp</name>
    <dbReference type="NCBI Taxonomy" id="2487765"/>
    <lineage>
        <taxon>Viruses</taxon>
        <taxon>Varidnaviria</taxon>
        <taxon>Bamfordvirae</taxon>
        <taxon>Nucleocytoviricota</taxon>
        <taxon>Megaviricetes</taxon>
        <taxon>Imitervirales</taxon>
        <taxon>Mimiviridae</taxon>
        <taxon>Klosneuvirinae</taxon>
    </lineage>
</organism>
<proteinExistence type="predicted"/>
<dbReference type="EMBL" id="MK072098">
    <property type="protein sequence ID" value="AYV78786.1"/>
    <property type="molecule type" value="Genomic_DNA"/>
</dbReference>